<dbReference type="CGD" id="CAL0000164326">
    <property type="gene designation" value="Cd36_73770"/>
</dbReference>
<dbReference type="GO" id="GO:0016592">
    <property type="term" value="C:mediator complex"/>
    <property type="evidence" value="ECO:0007669"/>
    <property type="project" value="InterPro"/>
</dbReference>
<comment type="subcellular location">
    <subcellularLocation>
        <location evidence="1 7">Nucleus</location>
    </subcellularLocation>
</comment>
<dbReference type="AlphaFoldDB" id="B9WJX0"/>
<dbReference type="GO" id="GO:0003712">
    <property type="term" value="F:transcription coregulator activity"/>
    <property type="evidence" value="ECO:0007669"/>
    <property type="project" value="InterPro"/>
</dbReference>
<organism evidence="10 11">
    <name type="scientific">Candida dubliniensis (strain CD36 / ATCC MYA-646 / CBS 7987 / NCPF 3949 / NRRL Y-17841)</name>
    <name type="common">Yeast</name>
    <dbReference type="NCBI Taxonomy" id="573826"/>
    <lineage>
        <taxon>Eukaryota</taxon>
        <taxon>Fungi</taxon>
        <taxon>Dikarya</taxon>
        <taxon>Ascomycota</taxon>
        <taxon>Saccharomycotina</taxon>
        <taxon>Pichiomycetes</taxon>
        <taxon>Debaryomycetaceae</taxon>
        <taxon>Candida/Lodderomyces clade</taxon>
        <taxon>Candida</taxon>
    </lineage>
</organism>
<comment type="similarity">
    <text evidence="2 7">Belongs to the Mediator complex subunit 9 family.</text>
</comment>
<keyword evidence="6 7" id="KW-0539">Nucleus</keyword>
<dbReference type="EMBL" id="FM992694">
    <property type="protein sequence ID" value="CAX40927.1"/>
    <property type="molecule type" value="Genomic_DNA"/>
</dbReference>
<keyword evidence="11" id="KW-1185">Reference proteome</keyword>
<proteinExistence type="inferred from homology"/>
<name>B9WJX0_CANDC</name>
<evidence type="ECO:0000256" key="7">
    <source>
        <dbReference type="RuleBase" id="RU364145"/>
    </source>
</evidence>
<evidence type="ECO:0000313" key="9">
    <source>
        <dbReference type="CGD" id="CAL0000164326"/>
    </source>
</evidence>
<protein>
    <recommendedName>
        <fullName evidence="7">Mediator of RNA polymerase II transcription subunit 9</fullName>
    </recommendedName>
    <alternativeName>
        <fullName evidence="7">Mediator complex subunit 9</fullName>
    </alternativeName>
</protein>
<dbReference type="Proteomes" id="UP000002605">
    <property type="component" value="Chromosome 7"/>
</dbReference>
<keyword evidence="5 7" id="KW-0804">Transcription</keyword>
<dbReference type="eggNOG" id="ENOG502SFWY">
    <property type="taxonomic scope" value="Eukaryota"/>
</dbReference>
<evidence type="ECO:0000256" key="4">
    <source>
        <dbReference type="ARBA" id="ARBA00023159"/>
    </source>
</evidence>
<evidence type="ECO:0000256" key="5">
    <source>
        <dbReference type="ARBA" id="ARBA00023163"/>
    </source>
</evidence>
<comment type="function">
    <text evidence="7">Component of the Mediator complex, a coactivator involved in the regulated transcription of nearly all RNA polymerase II-dependent genes. Mediator functions as a bridge to convey information from gene-specific regulatory proteins to the basal RNA polymerase II transcription machinery. Mediator is recruited to promoters by direct interactions with regulatory proteins and serves as a scaffold for the assembly of a functional preinitiation complex with RNA polymerase II and the general transcription factors.</text>
</comment>
<comment type="subunit">
    <text evidence="7">Component of the Mediator complex.</text>
</comment>
<dbReference type="InterPro" id="IPR011425">
    <property type="entry name" value="Med9"/>
</dbReference>
<keyword evidence="4 7" id="KW-0010">Activator</keyword>
<feature type="compositionally biased region" description="Polar residues" evidence="8">
    <location>
        <begin position="1"/>
        <end position="23"/>
    </location>
</feature>
<keyword evidence="3 7" id="KW-0805">Transcription regulation</keyword>
<evidence type="ECO:0000256" key="2">
    <source>
        <dbReference type="ARBA" id="ARBA00008089"/>
    </source>
</evidence>
<evidence type="ECO:0000256" key="3">
    <source>
        <dbReference type="ARBA" id="ARBA00023015"/>
    </source>
</evidence>
<evidence type="ECO:0000256" key="6">
    <source>
        <dbReference type="ARBA" id="ARBA00023242"/>
    </source>
</evidence>
<evidence type="ECO:0000313" key="11">
    <source>
        <dbReference type="Proteomes" id="UP000002605"/>
    </source>
</evidence>
<evidence type="ECO:0000256" key="8">
    <source>
        <dbReference type="SAM" id="MobiDB-lite"/>
    </source>
</evidence>
<gene>
    <name evidence="7" type="primary">MED9</name>
    <name evidence="9" type="ordered locus">Cd36_73770</name>
    <name evidence="10" type="ORF">CD36_73770</name>
</gene>
<dbReference type="GO" id="GO:0006357">
    <property type="term" value="P:regulation of transcription by RNA polymerase II"/>
    <property type="evidence" value="ECO:0007669"/>
    <property type="project" value="InterPro"/>
</dbReference>
<accession>B9WJX0</accession>
<dbReference type="GeneID" id="8049038"/>
<evidence type="ECO:0000313" key="10">
    <source>
        <dbReference type="EMBL" id="CAX40927.1"/>
    </source>
</evidence>
<dbReference type="HOGENOM" id="CLU_1402243_0_0_1"/>
<dbReference type="RefSeq" id="XP_002421584.1">
    <property type="nucleotide sequence ID" value="XM_002421539.1"/>
</dbReference>
<evidence type="ECO:0000256" key="1">
    <source>
        <dbReference type="ARBA" id="ARBA00004123"/>
    </source>
</evidence>
<dbReference type="OrthoDB" id="4092914at2759"/>
<dbReference type="Pfam" id="PF07544">
    <property type="entry name" value="Med9"/>
    <property type="match status" value="1"/>
</dbReference>
<reference evidence="10 11" key="1">
    <citation type="journal article" date="2009" name="Genome Res.">
        <title>Comparative genomics of the fungal pathogens Candida dubliniensis and Candida albicans.</title>
        <authorList>
            <person name="Jackson A.P."/>
            <person name="Gamble J.A."/>
            <person name="Yeomans T."/>
            <person name="Moran G.P."/>
            <person name="Saunders D."/>
            <person name="Harris D."/>
            <person name="Aslett M."/>
            <person name="Barrell J.F."/>
            <person name="Butler G."/>
            <person name="Citiulo F."/>
            <person name="Coleman D.C."/>
            <person name="de Groot P.W.J."/>
            <person name="Goodwin T.J."/>
            <person name="Quail M.A."/>
            <person name="McQuillan J."/>
            <person name="Munro C.A."/>
            <person name="Pain A."/>
            <person name="Poulter R.T."/>
            <person name="Rajandream M.A."/>
            <person name="Renauld H."/>
            <person name="Spiering M.J."/>
            <person name="Tivey A."/>
            <person name="Gow N.A.R."/>
            <person name="Barrell B."/>
            <person name="Sullivan D.J."/>
            <person name="Berriman M."/>
        </authorList>
    </citation>
    <scope>NUCLEOTIDE SEQUENCE [LARGE SCALE GENOMIC DNA]</scope>
    <source>
        <strain evidence="11">CD36 / ATCC MYA-646 / CBS 7987 / NCPF 3949 / NRRL Y-17841</strain>
    </source>
</reference>
<dbReference type="VEuPathDB" id="FungiDB:CD36_73770"/>
<feature type="region of interest" description="Disordered" evidence="8">
    <location>
        <begin position="1"/>
        <end position="24"/>
    </location>
</feature>
<dbReference type="KEGG" id="cdu:CD36_73770"/>
<sequence length="194" mass="21892">MSSPQANDSNSKIPSPMLSNDTSMLGDINIGAPIDITIDNSVIQQSQQQDLSTNDNMEVDDEIKSEIIPTSNELDPDQIEVKSEQPEQFTQETEPEIDPIEKMRSLEILPDLFNLLYDLNNEENSSVTPKDFDKYLGSLRLKLSNLKNLMQEVEGINETLTCTLGKIESLKQNNVKKETFLQNFKNNVSLNENI</sequence>